<evidence type="ECO:0000256" key="2">
    <source>
        <dbReference type="ARBA" id="ARBA00022842"/>
    </source>
</evidence>
<dbReference type="InterPro" id="IPR010115">
    <property type="entry name" value="FbiA/CofD"/>
</dbReference>
<dbReference type="InterPro" id="IPR038136">
    <property type="entry name" value="CofD-like_dom_sf"/>
</dbReference>
<dbReference type="AlphaFoldDB" id="A0A382FZN4"/>
<gene>
    <name evidence="3" type="ORF">METZ01_LOCUS220245</name>
</gene>
<dbReference type="EMBL" id="UINC01052263">
    <property type="protein sequence ID" value="SVB67391.1"/>
    <property type="molecule type" value="Genomic_DNA"/>
</dbReference>
<keyword evidence="2" id="KW-0460">Magnesium</keyword>
<dbReference type="SUPFAM" id="SSF142338">
    <property type="entry name" value="CofD-like"/>
    <property type="match status" value="1"/>
</dbReference>
<evidence type="ECO:0008006" key="4">
    <source>
        <dbReference type="Google" id="ProtNLM"/>
    </source>
</evidence>
<name>A0A382FZN4_9ZZZZ</name>
<protein>
    <recommendedName>
        <fullName evidence="4">2-phospho-L-lactate transferase</fullName>
    </recommendedName>
</protein>
<proteinExistence type="predicted"/>
<evidence type="ECO:0000313" key="3">
    <source>
        <dbReference type="EMBL" id="SVB67391.1"/>
    </source>
</evidence>
<accession>A0A382FZN4</accession>
<keyword evidence="1" id="KW-0808">Transferase</keyword>
<dbReference type="InterPro" id="IPR002882">
    <property type="entry name" value="CofD"/>
</dbReference>
<feature type="non-terminal residue" evidence="3">
    <location>
        <position position="199"/>
    </location>
</feature>
<reference evidence="3" key="1">
    <citation type="submission" date="2018-05" db="EMBL/GenBank/DDBJ databases">
        <authorList>
            <person name="Lanie J.A."/>
            <person name="Ng W.-L."/>
            <person name="Kazmierczak K.M."/>
            <person name="Andrzejewski T.M."/>
            <person name="Davidsen T.M."/>
            <person name="Wayne K.J."/>
            <person name="Tettelin H."/>
            <person name="Glass J.I."/>
            <person name="Rusch D."/>
            <person name="Podicherti R."/>
            <person name="Tsui H.-C.T."/>
            <person name="Winkler M.E."/>
        </authorList>
    </citation>
    <scope>NUCLEOTIDE SEQUENCE</scope>
</reference>
<dbReference type="GO" id="GO:0000287">
    <property type="term" value="F:magnesium ion binding"/>
    <property type="evidence" value="ECO:0007669"/>
    <property type="project" value="InterPro"/>
</dbReference>
<organism evidence="3">
    <name type="scientific">marine metagenome</name>
    <dbReference type="NCBI Taxonomy" id="408172"/>
    <lineage>
        <taxon>unclassified sequences</taxon>
        <taxon>metagenomes</taxon>
        <taxon>ecological metagenomes</taxon>
    </lineage>
</organism>
<dbReference type="GO" id="GO:0043743">
    <property type="term" value="F:LPPG:FO 2-phospho-L-lactate transferase activity"/>
    <property type="evidence" value="ECO:0007669"/>
    <property type="project" value="InterPro"/>
</dbReference>
<dbReference type="PANTHER" id="PTHR43007">
    <property type="entry name" value="2-PHOSPHO-L-LACTATE TRANSFERASE"/>
    <property type="match status" value="1"/>
</dbReference>
<dbReference type="Gene3D" id="1.10.8.240">
    <property type="entry name" value="CofD-like domain"/>
    <property type="match status" value="1"/>
</dbReference>
<sequence length="199" mass="21723">MIVGNIGDDFVHCGLHISPDLDTLMYTLSGKSDPEKGWGLAGESWAVMQAMEDMGGETWFQLGDRDLATHLERTRRLSEGDSLSDITTDFCHKFGIASQIIPASNDSVRTIVETTEGDLSFQNYFVQNRCQPIATGLRFQGADKALPHPEFIEILQSPFLKAVLICPSNPFLSIDPILAVQGVREALQGCSVPVIAVSP</sequence>
<dbReference type="PANTHER" id="PTHR43007:SF1">
    <property type="entry name" value="2-PHOSPHO-L-LACTATE TRANSFERASE"/>
    <property type="match status" value="1"/>
</dbReference>
<evidence type="ECO:0000256" key="1">
    <source>
        <dbReference type="ARBA" id="ARBA00022679"/>
    </source>
</evidence>
<dbReference type="Pfam" id="PF01933">
    <property type="entry name" value="CofD"/>
    <property type="match status" value="1"/>
</dbReference>